<evidence type="ECO:0000259" key="7">
    <source>
        <dbReference type="PROSITE" id="PS50110"/>
    </source>
</evidence>
<evidence type="ECO:0000256" key="6">
    <source>
        <dbReference type="SAM" id="MobiDB-lite"/>
    </source>
</evidence>
<evidence type="ECO:0000256" key="3">
    <source>
        <dbReference type="ARBA" id="ARBA00023015"/>
    </source>
</evidence>
<evidence type="ECO:0000256" key="2">
    <source>
        <dbReference type="ARBA" id="ARBA00023012"/>
    </source>
</evidence>
<dbReference type="Pfam" id="PF00072">
    <property type="entry name" value="Response_reg"/>
    <property type="match status" value="1"/>
</dbReference>
<feature type="domain" description="Response regulatory" evidence="7">
    <location>
        <begin position="10"/>
        <end position="124"/>
    </location>
</feature>
<accession>A0A932GMG1</accession>
<name>A0A932GMG1_UNCTE</name>
<evidence type="ECO:0000256" key="4">
    <source>
        <dbReference type="ARBA" id="ARBA00023163"/>
    </source>
</evidence>
<feature type="modified residue" description="4-aspartylphosphate" evidence="5">
    <location>
        <position position="59"/>
    </location>
</feature>
<dbReference type="EMBL" id="JACPSX010000033">
    <property type="protein sequence ID" value="MBI3013843.1"/>
    <property type="molecule type" value="Genomic_DNA"/>
</dbReference>
<keyword evidence="3" id="KW-0805">Transcription regulation</keyword>
<dbReference type="InterPro" id="IPR050595">
    <property type="entry name" value="Bact_response_regulator"/>
</dbReference>
<dbReference type="GO" id="GO:0000160">
    <property type="term" value="P:phosphorelay signal transduction system"/>
    <property type="evidence" value="ECO:0007669"/>
    <property type="project" value="UniProtKB-KW"/>
</dbReference>
<keyword evidence="4" id="KW-0804">Transcription</keyword>
<dbReference type="InterPro" id="IPR011006">
    <property type="entry name" value="CheY-like_superfamily"/>
</dbReference>
<evidence type="ECO:0000313" key="9">
    <source>
        <dbReference type="Proteomes" id="UP000741360"/>
    </source>
</evidence>
<evidence type="ECO:0000313" key="8">
    <source>
        <dbReference type="EMBL" id="MBI3013843.1"/>
    </source>
</evidence>
<evidence type="ECO:0000256" key="5">
    <source>
        <dbReference type="PROSITE-ProRule" id="PRU00169"/>
    </source>
</evidence>
<dbReference type="FunFam" id="3.40.50.2300:FF:000018">
    <property type="entry name" value="DNA-binding transcriptional regulator NtrC"/>
    <property type="match status" value="1"/>
</dbReference>
<evidence type="ECO:0000256" key="1">
    <source>
        <dbReference type="ARBA" id="ARBA00022553"/>
    </source>
</evidence>
<proteinExistence type="predicted"/>
<protein>
    <submittedName>
        <fullName evidence="8">Sigma-54-dependent Fis family transcriptional regulator</fullName>
    </submittedName>
</protein>
<feature type="non-terminal residue" evidence="8">
    <location>
        <position position="148"/>
    </location>
</feature>
<keyword evidence="1 5" id="KW-0597">Phosphoprotein</keyword>
<dbReference type="SMART" id="SM00448">
    <property type="entry name" value="REC"/>
    <property type="match status" value="1"/>
</dbReference>
<dbReference type="PROSITE" id="PS50110">
    <property type="entry name" value="RESPONSE_REGULATORY"/>
    <property type="match status" value="1"/>
</dbReference>
<dbReference type="PANTHER" id="PTHR44591:SF25">
    <property type="entry name" value="CHEMOTAXIS TWO-COMPONENT RESPONSE REGULATOR"/>
    <property type="match status" value="1"/>
</dbReference>
<dbReference type="InterPro" id="IPR001789">
    <property type="entry name" value="Sig_transdc_resp-reg_receiver"/>
</dbReference>
<dbReference type="Proteomes" id="UP000741360">
    <property type="component" value="Unassembled WGS sequence"/>
</dbReference>
<keyword evidence="2" id="KW-0902">Two-component regulatory system</keyword>
<comment type="caution">
    <text evidence="8">The sequence shown here is derived from an EMBL/GenBank/DDBJ whole genome shotgun (WGS) entry which is preliminary data.</text>
</comment>
<sequence length="148" mass="16344">MNKQNTSSLSILVVDDEADMRLALSAALGRAGCEVEAVSSGLEALYKLEKRTYDVVISDVRMPHVSGLDVLRKAKEHNPQVSFIMITAYGTIENAVEAMREGATDYILKPFSVEILEDAVRRVWKRKGPRVGKEEPAGRSQEVPLKGE</sequence>
<feature type="region of interest" description="Disordered" evidence="6">
    <location>
        <begin position="127"/>
        <end position="148"/>
    </location>
</feature>
<organism evidence="8 9">
    <name type="scientific">Tectimicrobiota bacterium</name>
    <dbReference type="NCBI Taxonomy" id="2528274"/>
    <lineage>
        <taxon>Bacteria</taxon>
        <taxon>Pseudomonadati</taxon>
        <taxon>Nitrospinota/Tectimicrobiota group</taxon>
        <taxon>Candidatus Tectimicrobiota</taxon>
    </lineage>
</organism>
<dbReference type="Gene3D" id="3.40.50.2300">
    <property type="match status" value="1"/>
</dbReference>
<reference evidence="8" key="1">
    <citation type="submission" date="2020-07" db="EMBL/GenBank/DDBJ databases">
        <title>Huge and variable diversity of episymbiotic CPR bacteria and DPANN archaea in groundwater ecosystems.</title>
        <authorList>
            <person name="He C.Y."/>
            <person name="Keren R."/>
            <person name="Whittaker M."/>
            <person name="Farag I.F."/>
            <person name="Doudna J."/>
            <person name="Cate J.H.D."/>
            <person name="Banfield J.F."/>
        </authorList>
    </citation>
    <scope>NUCLEOTIDE SEQUENCE</scope>
    <source>
        <strain evidence="8">NC_groundwater_717_Ag_S-0.2um_59_8</strain>
    </source>
</reference>
<dbReference type="PANTHER" id="PTHR44591">
    <property type="entry name" value="STRESS RESPONSE REGULATOR PROTEIN 1"/>
    <property type="match status" value="1"/>
</dbReference>
<dbReference type="SUPFAM" id="SSF52172">
    <property type="entry name" value="CheY-like"/>
    <property type="match status" value="1"/>
</dbReference>
<dbReference type="AlphaFoldDB" id="A0A932GMG1"/>
<gene>
    <name evidence="8" type="ORF">HYY65_01975</name>
</gene>